<dbReference type="PROSITE" id="PS51318">
    <property type="entry name" value="TAT"/>
    <property type="match status" value="1"/>
</dbReference>
<dbReference type="Proteomes" id="UP000325797">
    <property type="component" value="Chromosome"/>
</dbReference>
<dbReference type="RefSeq" id="WP_151119738.1">
    <property type="nucleotide sequence ID" value="NZ_CP042582.1"/>
</dbReference>
<proteinExistence type="predicted"/>
<dbReference type="NCBIfam" id="TIGR01409">
    <property type="entry name" value="TAT_signal_seq"/>
    <property type="match status" value="1"/>
</dbReference>
<accession>A0A5J6N6Y0</accession>
<keyword evidence="2" id="KW-1185">Reference proteome</keyword>
<dbReference type="InterPro" id="IPR019546">
    <property type="entry name" value="TAT_signal_bac_arc"/>
</dbReference>
<organism evidence="1 2">
    <name type="scientific">Hypericibacter adhaerens</name>
    <dbReference type="NCBI Taxonomy" id="2602016"/>
    <lineage>
        <taxon>Bacteria</taxon>
        <taxon>Pseudomonadati</taxon>
        <taxon>Pseudomonadota</taxon>
        <taxon>Alphaproteobacteria</taxon>
        <taxon>Rhodospirillales</taxon>
        <taxon>Dongiaceae</taxon>
        <taxon>Hypericibacter</taxon>
    </lineage>
</organism>
<protein>
    <submittedName>
        <fullName evidence="1">Uncharacterized protein</fullName>
    </submittedName>
</protein>
<sequence length="106" mass="10696">MQRMKGTLTRRQLLMGAAWGGVAAGLGGRAAQAFSIEPMPAPVSKAYGLACQPASSGATDHVQLIADVQAMLKGEIASGLKPANAQEVVVCPLCGCAITVTADASN</sequence>
<dbReference type="KEGG" id="hadh:FRZ61_44010"/>
<dbReference type="InterPro" id="IPR006311">
    <property type="entry name" value="TAT_signal"/>
</dbReference>
<dbReference type="AlphaFoldDB" id="A0A5J6N6Y0"/>
<evidence type="ECO:0000313" key="1">
    <source>
        <dbReference type="EMBL" id="QEX24460.1"/>
    </source>
</evidence>
<dbReference type="EMBL" id="CP042582">
    <property type="protein sequence ID" value="QEX24460.1"/>
    <property type="molecule type" value="Genomic_DNA"/>
</dbReference>
<reference evidence="1 2" key="1">
    <citation type="submission" date="2019-08" db="EMBL/GenBank/DDBJ databases">
        <title>Hyperibacter terrae gen. nov., sp. nov. and Hyperibacter viscosus sp. nov., two new members in the family Rhodospirillaceae isolated from the rhizosphere of Hypericum perforatum.</title>
        <authorList>
            <person name="Noviana Z."/>
        </authorList>
    </citation>
    <scope>NUCLEOTIDE SEQUENCE [LARGE SCALE GENOMIC DNA]</scope>
    <source>
        <strain evidence="1 2">R5959</strain>
    </source>
</reference>
<gene>
    <name evidence="1" type="ORF">FRZ61_44010</name>
</gene>
<evidence type="ECO:0000313" key="2">
    <source>
        <dbReference type="Proteomes" id="UP000325797"/>
    </source>
</evidence>
<dbReference type="OrthoDB" id="9855390at2"/>
<name>A0A5J6N6Y0_9PROT</name>